<evidence type="ECO:0000313" key="7">
    <source>
        <dbReference type="Proteomes" id="UP001500984"/>
    </source>
</evidence>
<dbReference type="PROSITE" id="PS51078">
    <property type="entry name" value="ICLR_ED"/>
    <property type="match status" value="1"/>
</dbReference>
<dbReference type="Pfam" id="PF09339">
    <property type="entry name" value="HTH_IclR"/>
    <property type="match status" value="1"/>
</dbReference>
<protein>
    <submittedName>
        <fullName evidence="6">IclR family transcriptional regulator C-terminal domain-containing protein</fullName>
    </submittedName>
</protein>
<gene>
    <name evidence="6" type="ORF">GCM10009823_21500</name>
</gene>
<dbReference type="PROSITE" id="PS51077">
    <property type="entry name" value="HTH_ICLR"/>
    <property type="match status" value="1"/>
</dbReference>
<keyword evidence="7" id="KW-1185">Reference proteome</keyword>
<comment type="caution">
    <text evidence="6">The sequence shown here is derived from an EMBL/GenBank/DDBJ whole genome shotgun (WGS) entry which is preliminary data.</text>
</comment>
<feature type="domain" description="HTH iclR-type" evidence="4">
    <location>
        <begin position="20"/>
        <end position="80"/>
    </location>
</feature>
<keyword evidence="2" id="KW-0238">DNA-binding</keyword>
<dbReference type="Gene3D" id="3.30.450.40">
    <property type="match status" value="1"/>
</dbReference>
<evidence type="ECO:0000259" key="5">
    <source>
        <dbReference type="PROSITE" id="PS51078"/>
    </source>
</evidence>
<dbReference type="InterPro" id="IPR005471">
    <property type="entry name" value="Tscrpt_reg_IclR_N"/>
</dbReference>
<evidence type="ECO:0000313" key="6">
    <source>
        <dbReference type="EMBL" id="GAA2099575.1"/>
    </source>
</evidence>
<dbReference type="EMBL" id="BAAAPZ010000008">
    <property type="protein sequence ID" value="GAA2099575.1"/>
    <property type="molecule type" value="Genomic_DNA"/>
</dbReference>
<dbReference type="InterPro" id="IPR029016">
    <property type="entry name" value="GAF-like_dom_sf"/>
</dbReference>
<reference evidence="6 7" key="1">
    <citation type="journal article" date="2019" name="Int. J. Syst. Evol. Microbiol.">
        <title>The Global Catalogue of Microorganisms (GCM) 10K type strain sequencing project: providing services to taxonomists for standard genome sequencing and annotation.</title>
        <authorList>
            <consortium name="The Broad Institute Genomics Platform"/>
            <consortium name="The Broad Institute Genome Sequencing Center for Infectious Disease"/>
            <person name="Wu L."/>
            <person name="Ma J."/>
        </authorList>
    </citation>
    <scope>NUCLEOTIDE SEQUENCE [LARGE SCALE GENOMIC DNA]</scope>
    <source>
        <strain evidence="6 7">JCM 15900</strain>
    </source>
</reference>
<dbReference type="InterPro" id="IPR050707">
    <property type="entry name" value="HTH_MetabolicPath_Reg"/>
</dbReference>
<name>A0ABN2WXR9_9MICO</name>
<evidence type="ECO:0000256" key="3">
    <source>
        <dbReference type="ARBA" id="ARBA00023163"/>
    </source>
</evidence>
<dbReference type="Proteomes" id="UP001500984">
    <property type="component" value="Unassembled WGS sequence"/>
</dbReference>
<evidence type="ECO:0000256" key="2">
    <source>
        <dbReference type="ARBA" id="ARBA00023125"/>
    </source>
</evidence>
<dbReference type="RefSeq" id="WP_291795852.1">
    <property type="nucleotide sequence ID" value="NZ_BAAAPZ010000008.1"/>
</dbReference>
<sequence>MHDTAERPSPTADAQKASAPGTLQRAVAVIDAVAEGSSTAREISAATGLPLPTVYRITRELCEVEYLVHLREESRFALGYQLHRLAVRLHEDLGLDPQVRREIANLHAQTGMASYLALHRGADFVLVHVVDSPQAPRLRPMRFGFRENPHATAFGKLGLAAACAGGREDALEALPLRPLTPHTLTDPRALAAELQTVAEAGLAWEREEFQSGTACVAASFSSASGTLLGSVAVSAPVTAYRGQERHVEHLVRSAASRAGRIYRLGRD</sequence>
<keyword evidence="1" id="KW-0805">Transcription regulation</keyword>
<dbReference type="PANTHER" id="PTHR30136">
    <property type="entry name" value="HELIX-TURN-HELIX TRANSCRIPTIONAL REGULATOR, ICLR FAMILY"/>
    <property type="match status" value="1"/>
</dbReference>
<feature type="domain" description="IclR-ED" evidence="5">
    <location>
        <begin position="81"/>
        <end position="267"/>
    </location>
</feature>
<dbReference type="Gene3D" id="1.10.10.10">
    <property type="entry name" value="Winged helix-like DNA-binding domain superfamily/Winged helix DNA-binding domain"/>
    <property type="match status" value="1"/>
</dbReference>
<keyword evidence="3" id="KW-0804">Transcription</keyword>
<proteinExistence type="predicted"/>
<evidence type="ECO:0000256" key="1">
    <source>
        <dbReference type="ARBA" id="ARBA00023015"/>
    </source>
</evidence>
<dbReference type="InterPro" id="IPR036390">
    <property type="entry name" value="WH_DNA-bd_sf"/>
</dbReference>
<accession>A0ABN2WXR9</accession>
<dbReference type="InterPro" id="IPR036388">
    <property type="entry name" value="WH-like_DNA-bd_sf"/>
</dbReference>
<dbReference type="SUPFAM" id="SSF46785">
    <property type="entry name" value="Winged helix' DNA-binding domain"/>
    <property type="match status" value="1"/>
</dbReference>
<organism evidence="6 7">
    <name type="scientific">Brevibacterium salitolerans</name>
    <dbReference type="NCBI Taxonomy" id="1403566"/>
    <lineage>
        <taxon>Bacteria</taxon>
        <taxon>Bacillati</taxon>
        <taxon>Actinomycetota</taxon>
        <taxon>Actinomycetes</taxon>
        <taxon>Micrococcales</taxon>
        <taxon>Brevibacteriaceae</taxon>
        <taxon>Brevibacterium</taxon>
    </lineage>
</organism>
<dbReference type="InterPro" id="IPR014757">
    <property type="entry name" value="Tscrpt_reg_IclR_C"/>
</dbReference>
<dbReference type="PANTHER" id="PTHR30136:SF24">
    <property type="entry name" value="HTH-TYPE TRANSCRIPTIONAL REPRESSOR ALLR"/>
    <property type="match status" value="1"/>
</dbReference>
<dbReference type="Pfam" id="PF01614">
    <property type="entry name" value="IclR_C"/>
    <property type="match status" value="1"/>
</dbReference>
<evidence type="ECO:0000259" key="4">
    <source>
        <dbReference type="PROSITE" id="PS51077"/>
    </source>
</evidence>
<dbReference type="SUPFAM" id="SSF55781">
    <property type="entry name" value="GAF domain-like"/>
    <property type="match status" value="1"/>
</dbReference>